<dbReference type="Pfam" id="PF00528">
    <property type="entry name" value="BPD_transp_1"/>
    <property type="match status" value="1"/>
</dbReference>
<gene>
    <name evidence="9" type="ORF">SPF06_09935</name>
</gene>
<dbReference type="PROSITE" id="PS50928">
    <property type="entry name" value="ABC_TM1"/>
    <property type="match status" value="1"/>
</dbReference>
<keyword evidence="3" id="KW-1003">Cell membrane</keyword>
<comment type="similarity">
    <text evidence="7">Belongs to the binding-protein-dependent transport system permease family.</text>
</comment>
<feature type="transmembrane region" description="Helical" evidence="7">
    <location>
        <begin position="102"/>
        <end position="123"/>
    </location>
</feature>
<dbReference type="PANTHER" id="PTHR43744">
    <property type="entry name" value="ABC TRANSPORTER PERMEASE PROTEIN MG189-RELATED-RELATED"/>
    <property type="match status" value="1"/>
</dbReference>
<evidence type="ECO:0000256" key="7">
    <source>
        <dbReference type="RuleBase" id="RU363032"/>
    </source>
</evidence>
<accession>A0ABU5T670</accession>
<dbReference type="InterPro" id="IPR000515">
    <property type="entry name" value="MetI-like"/>
</dbReference>
<feature type="transmembrane region" description="Helical" evidence="7">
    <location>
        <begin position="66"/>
        <end position="90"/>
    </location>
</feature>
<dbReference type="SUPFAM" id="SSF161098">
    <property type="entry name" value="MetI-like"/>
    <property type="match status" value="1"/>
</dbReference>
<feature type="transmembrane region" description="Helical" evidence="7">
    <location>
        <begin position="177"/>
        <end position="200"/>
    </location>
</feature>
<dbReference type="EMBL" id="JAYGGQ010000006">
    <property type="protein sequence ID" value="MEA5455037.1"/>
    <property type="molecule type" value="Genomic_DNA"/>
</dbReference>
<comment type="subcellular location">
    <subcellularLocation>
        <location evidence="1 7">Cell membrane</location>
        <topology evidence="1 7">Multi-pass membrane protein</topology>
    </subcellularLocation>
</comment>
<organism evidence="9 10">
    <name type="scientific">Sinomonas terricola</name>
    <dbReference type="NCBI Taxonomy" id="3110330"/>
    <lineage>
        <taxon>Bacteria</taxon>
        <taxon>Bacillati</taxon>
        <taxon>Actinomycetota</taxon>
        <taxon>Actinomycetes</taxon>
        <taxon>Micrococcales</taxon>
        <taxon>Micrococcaceae</taxon>
        <taxon>Sinomonas</taxon>
    </lineage>
</organism>
<keyword evidence="6 7" id="KW-0472">Membrane</keyword>
<feature type="transmembrane region" description="Helical" evidence="7">
    <location>
        <begin position="236"/>
        <end position="257"/>
    </location>
</feature>
<proteinExistence type="inferred from homology"/>
<dbReference type="InterPro" id="IPR035906">
    <property type="entry name" value="MetI-like_sf"/>
</dbReference>
<evidence type="ECO:0000256" key="4">
    <source>
        <dbReference type="ARBA" id="ARBA00022692"/>
    </source>
</evidence>
<evidence type="ECO:0000256" key="5">
    <source>
        <dbReference type="ARBA" id="ARBA00022989"/>
    </source>
</evidence>
<evidence type="ECO:0000256" key="3">
    <source>
        <dbReference type="ARBA" id="ARBA00022475"/>
    </source>
</evidence>
<evidence type="ECO:0000256" key="1">
    <source>
        <dbReference type="ARBA" id="ARBA00004651"/>
    </source>
</evidence>
<keyword evidence="4 7" id="KW-0812">Transmembrane</keyword>
<evidence type="ECO:0000256" key="6">
    <source>
        <dbReference type="ARBA" id="ARBA00023136"/>
    </source>
</evidence>
<dbReference type="CDD" id="cd06261">
    <property type="entry name" value="TM_PBP2"/>
    <property type="match status" value="1"/>
</dbReference>
<dbReference type="PANTHER" id="PTHR43744:SF12">
    <property type="entry name" value="ABC TRANSPORTER PERMEASE PROTEIN MG189-RELATED"/>
    <property type="match status" value="1"/>
</dbReference>
<feature type="transmembrane region" description="Helical" evidence="7">
    <location>
        <begin position="135"/>
        <end position="156"/>
    </location>
</feature>
<keyword evidence="2 7" id="KW-0813">Transport</keyword>
<keyword evidence="5 7" id="KW-1133">Transmembrane helix</keyword>
<evidence type="ECO:0000313" key="10">
    <source>
        <dbReference type="Proteomes" id="UP001304769"/>
    </source>
</evidence>
<protein>
    <submittedName>
        <fullName evidence="9">Carbohydrate ABC transporter permease</fullName>
    </submittedName>
</protein>
<feature type="domain" description="ABC transmembrane type-1" evidence="8">
    <location>
        <begin position="67"/>
        <end position="257"/>
    </location>
</feature>
<comment type="caution">
    <text evidence="9">The sequence shown here is derived from an EMBL/GenBank/DDBJ whole genome shotgun (WGS) entry which is preliminary data.</text>
</comment>
<reference evidence="9 10" key="1">
    <citation type="submission" date="2023-12" db="EMBL/GenBank/DDBJ databases">
        <title>Sinomonas terricola sp. nov, isolated from litchi orchard soil in Guangdong, PR China.</title>
        <authorList>
            <person name="Jiaxin W."/>
            <person name="Yang Z."/>
            <person name="Honghui Z."/>
        </authorList>
    </citation>
    <scope>NUCLEOTIDE SEQUENCE [LARGE SCALE GENOMIC DNA]</scope>
    <source>
        <strain evidence="9 10">JGH33</strain>
    </source>
</reference>
<evidence type="ECO:0000256" key="2">
    <source>
        <dbReference type="ARBA" id="ARBA00022448"/>
    </source>
</evidence>
<evidence type="ECO:0000313" key="9">
    <source>
        <dbReference type="EMBL" id="MEA5455037.1"/>
    </source>
</evidence>
<dbReference type="Gene3D" id="1.10.3720.10">
    <property type="entry name" value="MetI-like"/>
    <property type="match status" value="1"/>
</dbReference>
<sequence length="271" mass="29299">MSLSRPVVYIVLTISLVVTLLPLAWMILSSFKTQGDILSDPTAWLPAHFTLENYGQWFGPLNIGQYFTNTLVVAGVTVAGNLLFCSMAGYALAKMEFRGRGLVFTLVLITLMIPGVVTFIPMFVTVSKLGLLNTYASLFLPFLASPVGVFLMRQFISGIPDSLIDAARLDGAGEARIFIGIIMPLCRAPLATLAILTFLASWNNFLWPLVAAQGQNTYTLPIALSLFSVGQNATHYGLLLAGATLVILPVVALFIALQRHFTQSLIGTGIK</sequence>
<dbReference type="Proteomes" id="UP001304769">
    <property type="component" value="Unassembled WGS sequence"/>
</dbReference>
<feature type="transmembrane region" description="Helical" evidence="7">
    <location>
        <begin position="7"/>
        <end position="28"/>
    </location>
</feature>
<name>A0ABU5T670_9MICC</name>
<keyword evidence="10" id="KW-1185">Reference proteome</keyword>
<evidence type="ECO:0000259" key="8">
    <source>
        <dbReference type="PROSITE" id="PS50928"/>
    </source>
</evidence>